<protein>
    <submittedName>
        <fullName evidence="1">Uncharacterized protein</fullName>
    </submittedName>
</protein>
<gene>
    <name evidence="1" type="ORF">DBV15_07251</name>
</gene>
<comment type="caution">
    <text evidence="1">The sequence shown here is derived from an EMBL/GenBank/DDBJ whole genome shotgun (WGS) entry which is preliminary data.</text>
</comment>
<evidence type="ECO:0000313" key="2">
    <source>
        <dbReference type="Proteomes" id="UP000310200"/>
    </source>
</evidence>
<dbReference type="AlphaFoldDB" id="A0A4S2JJ47"/>
<accession>A0A4S2JJ47</accession>
<keyword evidence="2" id="KW-1185">Reference proteome</keyword>
<proteinExistence type="predicted"/>
<reference evidence="1 2" key="1">
    <citation type="journal article" date="2019" name="Philos. Trans. R. Soc. Lond., B, Biol. Sci.">
        <title>Ant behaviour and brain gene expression of defending hosts depend on the ecological success of the intruding social parasite.</title>
        <authorList>
            <person name="Kaur R."/>
            <person name="Stoldt M."/>
            <person name="Jongepier E."/>
            <person name="Feldmeyer B."/>
            <person name="Menzel F."/>
            <person name="Bornberg-Bauer E."/>
            <person name="Foitzik S."/>
        </authorList>
    </citation>
    <scope>NUCLEOTIDE SEQUENCE [LARGE SCALE GENOMIC DNA]</scope>
    <source>
        <tissue evidence="1">Whole body</tissue>
    </source>
</reference>
<organism evidence="1 2">
    <name type="scientific">Temnothorax longispinosus</name>
    <dbReference type="NCBI Taxonomy" id="300112"/>
    <lineage>
        <taxon>Eukaryota</taxon>
        <taxon>Metazoa</taxon>
        <taxon>Ecdysozoa</taxon>
        <taxon>Arthropoda</taxon>
        <taxon>Hexapoda</taxon>
        <taxon>Insecta</taxon>
        <taxon>Pterygota</taxon>
        <taxon>Neoptera</taxon>
        <taxon>Endopterygota</taxon>
        <taxon>Hymenoptera</taxon>
        <taxon>Apocrita</taxon>
        <taxon>Aculeata</taxon>
        <taxon>Formicoidea</taxon>
        <taxon>Formicidae</taxon>
        <taxon>Myrmicinae</taxon>
        <taxon>Temnothorax</taxon>
    </lineage>
</organism>
<sequence length="122" mass="14082">MNEDWLAEPVCWGFGSVYRVALMSGGSRRLWNQLLRGTPSFVLSSLFNPLSHSWLRAYSPAFSALFIFSLHSASSPSLSLYLYSTSGVRTQVYRLPMYMRIPLLSFHNLRQLRPRRRAVPRK</sequence>
<dbReference type="Proteomes" id="UP000310200">
    <property type="component" value="Unassembled WGS sequence"/>
</dbReference>
<name>A0A4S2JJ47_9HYME</name>
<dbReference type="EMBL" id="QBLH01003688">
    <property type="protein sequence ID" value="TGZ36151.1"/>
    <property type="molecule type" value="Genomic_DNA"/>
</dbReference>
<evidence type="ECO:0000313" key="1">
    <source>
        <dbReference type="EMBL" id="TGZ36151.1"/>
    </source>
</evidence>